<reference evidence="2 3" key="1">
    <citation type="submission" date="2019-04" db="EMBL/GenBank/DDBJ databases">
        <title>Friends and foes A comparative genomics studyof 23 Aspergillus species from section Flavi.</title>
        <authorList>
            <consortium name="DOE Joint Genome Institute"/>
            <person name="Kjaerbolling I."/>
            <person name="Vesth T."/>
            <person name="Frisvad J.C."/>
            <person name="Nybo J.L."/>
            <person name="Theobald S."/>
            <person name="Kildgaard S."/>
            <person name="Isbrandt T."/>
            <person name="Kuo A."/>
            <person name="Sato A."/>
            <person name="Lyhne E.K."/>
            <person name="Kogle M.E."/>
            <person name="Wiebenga A."/>
            <person name="Kun R.S."/>
            <person name="Lubbers R.J."/>
            <person name="Makela M.R."/>
            <person name="Barry K."/>
            <person name="Chovatia M."/>
            <person name="Clum A."/>
            <person name="Daum C."/>
            <person name="Haridas S."/>
            <person name="He G."/>
            <person name="LaButti K."/>
            <person name="Lipzen A."/>
            <person name="Mondo S."/>
            <person name="Riley R."/>
            <person name="Salamov A."/>
            <person name="Simmons B.A."/>
            <person name="Magnuson J.K."/>
            <person name="Henrissat B."/>
            <person name="Mortensen U.H."/>
            <person name="Larsen T.O."/>
            <person name="Devries R.P."/>
            <person name="Grigoriev I.V."/>
            <person name="Machida M."/>
            <person name="Baker S.E."/>
            <person name="Andersen M.R."/>
        </authorList>
    </citation>
    <scope>NUCLEOTIDE SEQUENCE [LARGE SCALE GENOMIC DNA]</scope>
    <source>
        <strain evidence="2 3">IBT 29228</strain>
    </source>
</reference>
<organism evidence="2 3">
    <name type="scientific">Aspergillus bertholletiae</name>
    <dbReference type="NCBI Taxonomy" id="1226010"/>
    <lineage>
        <taxon>Eukaryota</taxon>
        <taxon>Fungi</taxon>
        <taxon>Dikarya</taxon>
        <taxon>Ascomycota</taxon>
        <taxon>Pezizomycotina</taxon>
        <taxon>Eurotiomycetes</taxon>
        <taxon>Eurotiomycetidae</taxon>
        <taxon>Eurotiales</taxon>
        <taxon>Aspergillaceae</taxon>
        <taxon>Aspergillus</taxon>
        <taxon>Aspergillus subgen. Circumdati</taxon>
    </lineage>
</organism>
<dbReference type="AlphaFoldDB" id="A0A5N7BAV9"/>
<proteinExistence type="predicted"/>
<feature type="transmembrane region" description="Helical" evidence="1">
    <location>
        <begin position="28"/>
        <end position="48"/>
    </location>
</feature>
<name>A0A5N7BAV9_9EURO</name>
<sequence>MNSDTSYNNRGVDEIISARDMQPQRLRLVSTIIFFSLSFISLIPHFALPFPPQQERVKHESME</sequence>
<gene>
    <name evidence="2" type="ORF">BDV26DRAFT_260484</name>
</gene>
<keyword evidence="3" id="KW-1185">Reference proteome</keyword>
<accession>A0A5N7BAV9</accession>
<protein>
    <submittedName>
        <fullName evidence="2">Uncharacterized protein</fullName>
    </submittedName>
</protein>
<dbReference type="Proteomes" id="UP000326198">
    <property type="component" value="Unassembled WGS sequence"/>
</dbReference>
<keyword evidence="1" id="KW-0812">Transmembrane</keyword>
<evidence type="ECO:0000313" key="2">
    <source>
        <dbReference type="EMBL" id="KAE8378899.1"/>
    </source>
</evidence>
<evidence type="ECO:0000313" key="3">
    <source>
        <dbReference type="Proteomes" id="UP000326198"/>
    </source>
</evidence>
<keyword evidence="1" id="KW-1133">Transmembrane helix</keyword>
<evidence type="ECO:0000256" key="1">
    <source>
        <dbReference type="SAM" id="Phobius"/>
    </source>
</evidence>
<keyword evidence="1" id="KW-0472">Membrane</keyword>
<dbReference type="EMBL" id="ML736201">
    <property type="protein sequence ID" value="KAE8378899.1"/>
    <property type="molecule type" value="Genomic_DNA"/>
</dbReference>